<reference evidence="2" key="2">
    <citation type="submission" date="2021-10" db="EMBL/GenBank/DDBJ databases">
        <title>Phylogenomics reveals ancestral predisposition of the termite-cultivated fungus Termitomyces towards a domesticated lifestyle.</title>
        <authorList>
            <person name="Auxier B."/>
            <person name="Grum-Grzhimaylo A."/>
            <person name="Cardenas M.E."/>
            <person name="Lodge J.D."/>
            <person name="Laessoe T."/>
            <person name="Pedersen O."/>
            <person name="Smith M.E."/>
            <person name="Kuyper T.W."/>
            <person name="Franco-Molano E.A."/>
            <person name="Baroni T.J."/>
            <person name="Aanen D.K."/>
        </authorList>
    </citation>
    <scope>NUCLEOTIDE SEQUENCE</scope>
    <source>
        <strain evidence="2">AP01</strain>
        <tissue evidence="2">Mycelium</tissue>
    </source>
</reference>
<comment type="caution">
    <text evidence="2">The sequence shown here is derived from an EMBL/GenBank/DDBJ whole genome shotgun (WGS) entry which is preliminary data.</text>
</comment>
<dbReference type="Proteomes" id="UP000775547">
    <property type="component" value="Unassembled WGS sequence"/>
</dbReference>
<name>A0A9P7GKF8_9AGAR</name>
<dbReference type="EMBL" id="JABCKV010000001">
    <property type="protein sequence ID" value="KAG5648940.1"/>
    <property type="molecule type" value="Genomic_DNA"/>
</dbReference>
<keyword evidence="3" id="KW-1185">Reference proteome</keyword>
<feature type="compositionally biased region" description="Low complexity" evidence="1">
    <location>
        <begin position="81"/>
        <end position="99"/>
    </location>
</feature>
<proteinExistence type="predicted"/>
<feature type="region of interest" description="Disordered" evidence="1">
    <location>
        <begin position="44"/>
        <end position="127"/>
    </location>
</feature>
<dbReference type="OrthoDB" id="3217075at2759"/>
<reference evidence="2" key="1">
    <citation type="submission" date="2020-07" db="EMBL/GenBank/DDBJ databases">
        <authorList>
            <person name="Nieuwenhuis M."/>
            <person name="Van De Peppel L.J.J."/>
        </authorList>
    </citation>
    <scope>NUCLEOTIDE SEQUENCE</scope>
    <source>
        <strain evidence="2">AP01</strain>
        <tissue evidence="2">Mycelium</tissue>
    </source>
</reference>
<evidence type="ECO:0000313" key="3">
    <source>
        <dbReference type="Proteomes" id="UP000775547"/>
    </source>
</evidence>
<dbReference type="AlphaFoldDB" id="A0A9P7GKF8"/>
<sequence>MSTLSDIPAPCPSKPPVDLQSTLTLLDDLVRFYHNEREWIQRTRAAIDDAYQPDPSQSLPSPPPTDSDDSSDSSDDKPMCDSDVQSQSSATPQTSQWSQRNKGLKMQLDASDKPPKPHVRRIASHSDYTRRKQLLEGLDRAMEARLESCHRVSRLVRNANRADLHYR</sequence>
<gene>
    <name evidence="2" type="ORF">DXG03_000289</name>
</gene>
<evidence type="ECO:0000256" key="1">
    <source>
        <dbReference type="SAM" id="MobiDB-lite"/>
    </source>
</evidence>
<organism evidence="2 3">
    <name type="scientific">Asterophora parasitica</name>
    <dbReference type="NCBI Taxonomy" id="117018"/>
    <lineage>
        <taxon>Eukaryota</taxon>
        <taxon>Fungi</taxon>
        <taxon>Dikarya</taxon>
        <taxon>Basidiomycota</taxon>
        <taxon>Agaricomycotina</taxon>
        <taxon>Agaricomycetes</taxon>
        <taxon>Agaricomycetidae</taxon>
        <taxon>Agaricales</taxon>
        <taxon>Tricholomatineae</taxon>
        <taxon>Lyophyllaceae</taxon>
        <taxon>Asterophora</taxon>
    </lineage>
</organism>
<protein>
    <submittedName>
        <fullName evidence="2">Uncharacterized protein</fullName>
    </submittedName>
</protein>
<evidence type="ECO:0000313" key="2">
    <source>
        <dbReference type="EMBL" id="KAG5648940.1"/>
    </source>
</evidence>
<accession>A0A9P7GKF8</accession>